<comment type="caution">
    <text evidence="2">The sequence shown here is derived from an EMBL/GenBank/DDBJ whole genome shotgun (WGS) entry which is preliminary data.</text>
</comment>
<dbReference type="AlphaFoldDB" id="A0A0L1JT53"/>
<proteinExistence type="predicted"/>
<keyword evidence="3" id="KW-1185">Reference proteome</keyword>
<dbReference type="InterPro" id="IPR007236">
    <property type="entry name" value="SlyX"/>
</dbReference>
<accession>A0A0L1JT53</accession>
<gene>
    <name evidence="2" type="ORF">ATO11_06050</name>
</gene>
<name>A0A0L1JT53_9RHOB</name>
<reference evidence="2 3" key="1">
    <citation type="journal article" date="2015" name="Int. J. Syst. Evol. Microbiol.">
        <title>Aestuariivita atlantica sp. nov., isolated from deep sea sediment of the Atlantic Ocean.</title>
        <authorList>
            <person name="Li G."/>
            <person name="Lai Q."/>
            <person name="Du Y."/>
            <person name="Liu X."/>
            <person name="Sun F."/>
            <person name="Shao Z."/>
        </authorList>
    </citation>
    <scope>NUCLEOTIDE SEQUENCE [LARGE SCALE GENOMIC DNA]</scope>
    <source>
        <strain evidence="2 3">22II-S11-z3</strain>
    </source>
</reference>
<dbReference type="RefSeq" id="WP_050529918.1">
    <property type="nucleotide sequence ID" value="NZ_AQQZ01000002.1"/>
</dbReference>
<evidence type="ECO:0000313" key="3">
    <source>
        <dbReference type="Proteomes" id="UP000036938"/>
    </source>
</evidence>
<dbReference type="EMBL" id="AQQZ01000002">
    <property type="protein sequence ID" value="KNG94926.1"/>
    <property type="molecule type" value="Genomic_DNA"/>
</dbReference>
<protein>
    <submittedName>
        <fullName evidence="2">SlyX family protein</fullName>
    </submittedName>
</protein>
<organism evidence="2 3">
    <name type="scientific">Pseudaestuariivita atlantica</name>
    <dbReference type="NCBI Taxonomy" id="1317121"/>
    <lineage>
        <taxon>Bacteria</taxon>
        <taxon>Pseudomonadati</taxon>
        <taxon>Pseudomonadota</taxon>
        <taxon>Alphaproteobacteria</taxon>
        <taxon>Rhodobacterales</taxon>
        <taxon>Paracoccaceae</taxon>
        <taxon>Pseudaestuariivita</taxon>
    </lineage>
</organism>
<dbReference type="Proteomes" id="UP000036938">
    <property type="component" value="Unassembled WGS sequence"/>
</dbReference>
<feature type="coiled-coil region" evidence="1">
    <location>
        <begin position="18"/>
        <end position="52"/>
    </location>
</feature>
<evidence type="ECO:0000256" key="1">
    <source>
        <dbReference type="SAM" id="Coils"/>
    </source>
</evidence>
<sequence length="67" mass="7683">MSDIDPTQERLAHLERLAEELSDVVARQSQSIDQLERRVALLMRREAEREEAEGAAVIVGDERPPHY</sequence>
<evidence type="ECO:0000313" key="2">
    <source>
        <dbReference type="EMBL" id="KNG94926.1"/>
    </source>
</evidence>
<dbReference type="Pfam" id="PF04102">
    <property type="entry name" value="SlyX"/>
    <property type="match status" value="1"/>
</dbReference>
<keyword evidence="1" id="KW-0175">Coiled coil</keyword>
<dbReference type="STRING" id="1317121.ATO11_06050"/>